<protein>
    <submittedName>
        <fullName evidence="1">Uncharacterized protein</fullName>
    </submittedName>
</protein>
<dbReference type="EMBL" id="LWAE01000007">
    <property type="protein sequence ID" value="KZL89771.1"/>
    <property type="molecule type" value="Genomic_DNA"/>
</dbReference>
<name>A0A162RE77_9CLOT</name>
<dbReference type="AlphaFoldDB" id="A0A162RE77"/>
<proteinExistence type="predicted"/>
<accession>A0A162RE77</accession>
<sequence>MDFSSLVLMEKDKETNFIVKELGSYEVGEGAEYITKMFFDGDKVNIYFDTKQDVEDWEYSAIFDLFNEEQFIELGYIIEQVDDEFNPTWLVKFDFIEKHSDMADKLNGLCLLIKSAITKVFDDIKGKQKEYE</sequence>
<keyword evidence="2" id="KW-1185">Reference proteome</keyword>
<dbReference type="OrthoDB" id="1913818at2"/>
<reference evidence="1 2" key="1">
    <citation type="submission" date="2016-04" db="EMBL/GenBank/DDBJ databases">
        <title>Genome sequence of Clostridium magnum DSM 2767.</title>
        <authorList>
            <person name="Poehlein A."/>
            <person name="Uhlig R."/>
            <person name="Fischer R."/>
            <person name="Bahl H."/>
            <person name="Daniel R."/>
        </authorList>
    </citation>
    <scope>NUCLEOTIDE SEQUENCE [LARGE SCALE GENOMIC DNA]</scope>
    <source>
        <strain evidence="1 2">DSM 2767</strain>
    </source>
</reference>
<evidence type="ECO:0000313" key="2">
    <source>
        <dbReference type="Proteomes" id="UP000076603"/>
    </source>
</evidence>
<dbReference type="STRING" id="1121326.CLMAG_47690"/>
<gene>
    <name evidence="1" type="ORF">CLMAG_47690</name>
</gene>
<evidence type="ECO:0000313" key="1">
    <source>
        <dbReference type="EMBL" id="KZL89771.1"/>
    </source>
</evidence>
<dbReference type="Proteomes" id="UP000076603">
    <property type="component" value="Unassembled WGS sequence"/>
</dbReference>
<dbReference type="Pfam" id="PF20548">
    <property type="entry name" value="DUF6762"/>
    <property type="match status" value="1"/>
</dbReference>
<dbReference type="InterPro" id="IPR046650">
    <property type="entry name" value="DUF6762"/>
</dbReference>
<comment type="caution">
    <text evidence="1">The sequence shown here is derived from an EMBL/GenBank/DDBJ whole genome shotgun (WGS) entry which is preliminary data.</text>
</comment>
<organism evidence="1 2">
    <name type="scientific">Clostridium magnum DSM 2767</name>
    <dbReference type="NCBI Taxonomy" id="1121326"/>
    <lineage>
        <taxon>Bacteria</taxon>
        <taxon>Bacillati</taxon>
        <taxon>Bacillota</taxon>
        <taxon>Clostridia</taxon>
        <taxon>Eubacteriales</taxon>
        <taxon>Clostridiaceae</taxon>
        <taxon>Clostridium</taxon>
    </lineage>
</organism>
<dbReference type="PATRIC" id="fig|1121326.3.peg.4836"/>
<dbReference type="RefSeq" id="WP_066628001.1">
    <property type="nucleotide sequence ID" value="NZ_FQXL01000006.1"/>
</dbReference>